<reference evidence="15" key="1">
    <citation type="journal article" date="2019" name="Int. J. Syst. Evol. Microbiol.">
        <title>The Global Catalogue of Microorganisms (GCM) 10K type strain sequencing project: providing services to taxonomists for standard genome sequencing and annotation.</title>
        <authorList>
            <consortium name="The Broad Institute Genomics Platform"/>
            <consortium name="The Broad Institute Genome Sequencing Center for Infectious Disease"/>
            <person name="Wu L."/>
            <person name="Ma J."/>
        </authorList>
    </citation>
    <scope>NUCLEOTIDE SEQUENCE [LARGE SCALE GENOMIC DNA]</scope>
    <source>
        <strain evidence="15">CGMCC 1.13574</strain>
    </source>
</reference>
<comment type="caution">
    <text evidence="14">The sequence shown here is derived from an EMBL/GenBank/DDBJ whole genome shotgun (WGS) entry which is preliminary data.</text>
</comment>
<proteinExistence type="inferred from homology"/>
<dbReference type="PANTHER" id="PTHR30194:SF3">
    <property type="entry name" value="CROSSOVER JUNCTION ENDODEOXYRIBONUCLEASE RUVC"/>
    <property type="match status" value="1"/>
</dbReference>
<keyword evidence="9 12" id="KW-0238">DNA-binding</keyword>
<keyword evidence="2 12" id="KW-0963">Cytoplasm</keyword>
<dbReference type="InterPro" id="IPR020563">
    <property type="entry name" value="X-over_junc_endoDNase_Mg_BS"/>
</dbReference>
<keyword evidence="15" id="KW-1185">Reference proteome</keyword>
<dbReference type="SUPFAM" id="SSF53098">
    <property type="entry name" value="Ribonuclease H-like"/>
    <property type="match status" value="1"/>
</dbReference>
<comment type="catalytic activity">
    <reaction evidence="12">
        <text>Endonucleolytic cleavage at a junction such as a reciprocal single-stranded crossover between two homologous DNA duplexes (Holliday junction).</text>
        <dbReference type="EC" id="3.1.21.10"/>
    </reaction>
</comment>
<sequence length="195" mass="20344">MAAPIPPIRPPQPVQDAAGARVLGIDPGSVRTGIGVVDADALGRPAHVFHAALAVGGAEDFPLRLKAIFDGICGLIETHRPQEVAIERVFVSRNPDSALKLGQARGAAICAAVHCGLPVHEYSPMQIKNAVVGRGAAEKTQVQHMVGVLLNVDGRLQADAADALAVAITHAHSRLLAARTGVLASALLRRRGTRR</sequence>
<evidence type="ECO:0000256" key="5">
    <source>
        <dbReference type="ARBA" id="ARBA00022759"/>
    </source>
</evidence>
<feature type="active site" evidence="12">
    <location>
        <position position="87"/>
    </location>
</feature>
<dbReference type="InterPro" id="IPR036397">
    <property type="entry name" value="RNaseH_sf"/>
</dbReference>
<evidence type="ECO:0000256" key="3">
    <source>
        <dbReference type="ARBA" id="ARBA00022722"/>
    </source>
</evidence>
<evidence type="ECO:0000313" key="15">
    <source>
        <dbReference type="Proteomes" id="UP001595892"/>
    </source>
</evidence>
<evidence type="ECO:0000256" key="2">
    <source>
        <dbReference type="ARBA" id="ARBA00022490"/>
    </source>
</evidence>
<keyword evidence="11 12" id="KW-0234">DNA repair</keyword>
<dbReference type="InterPro" id="IPR012337">
    <property type="entry name" value="RNaseH-like_sf"/>
</dbReference>
<keyword evidence="7 12" id="KW-0378">Hydrolase</keyword>
<protein>
    <recommendedName>
        <fullName evidence="12 13">Crossover junction endodeoxyribonuclease RuvC</fullName>
        <ecNumber evidence="12 13">3.1.21.10</ecNumber>
    </recommendedName>
    <alternativeName>
        <fullName evidence="12">Holliday junction nuclease RuvC</fullName>
    </alternativeName>
    <alternativeName>
        <fullName evidence="12">Holliday junction resolvase RuvC</fullName>
    </alternativeName>
</protein>
<dbReference type="PRINTS" id="PR00696">
    <property type="entry name" value="RSOLVASERUVC"/>
</dbReference>
<evidence type="ECO:0000256" key="4">
    <source>
        <dbReference type="ARBA" id="ARBA00022723"/>
    </source>
</evidence>
<evidence type="ECO:0000256" key="13">
    <source>
        <dbReference type="NCBIfam" id="TIGR00228"/>
    </source>
</evidence>
<comment type="subcellular location">
    <subcellularLocation>
        <location evidence="12">Cytoplasm</location>
    </subcellularLocation>
</comment>
<comment type="cofactor">
    <cofactor evidence="12">
        <name>Mg(2+)</name>
        <dbReference type="ChEBI" id="CHEBI:18420"/>
    </cofactor>
    <text evidence="12">Binds 2 Mg(2+) ion per subunit.</text>
</comment>
<evidence type="ECO:0000256" key="6">
    <source>
        <dbReference type="ARBA" id="ARBA00022763"/>
    </source>
</evidence>
<dbReference type="HAMAP" id="MF_00034">
    <property type="entry name" value="RuvC"/>
    <property type="match status" value="1"/>
</dbReference>
<dbReference type="RefSeq" id="WP_377003799.1">
    <property type="nucleotide sequence ID" value="NZ_JBHSGG010000017.1"/>
</dbReference>
<feature type="binding site" evidence="12">
    <location>
        <position position="159"/>
    </location>
    <ligand>
        <name>Mg(2+)</name>
        <dbReference type="ChEBI" id="CHEBI:18420"/>
        <label>1</label>
    </ligand>
</feature>
<feature type="active site" evidence="12">
    <location>
        <position position="26"/>
    </location>
</feature>
<feature type="binding site" evidence="12">
    <location>
        <position position="87"/>
    </location>
    <ligand>
        <name>Mg(2+)</name>
        <dbReference type="ChEBI" id="CHEBI:18420"/>
        <label>2</label>
    </ligand>
</feature>
<evidence type="ECO:0000256" key="7">
    <source>
        <dbReference type="ARBA" id="ARBA00022801"/>
    </source>
</evidence>
<evidence type="ECO:0000256" key="11">
    <source>
        <dbReference type="ARBA" id="ARBA00023204"/>
    </source>
</evidence>
<dbReference type="EC" id="3.1.21.10" evidence="12 13"/>
<evidence type="ECO:0000256" key="12">
    <source>
        <dbReference type="HAMAP-Rule" id="MF_00034"/>
    </source>
</evidence>
<comment type="subunit">
    <text evidence="12">Homodimer which binds Holliday junction (HJ) DNA. The HJ becomes 2-fold symmetrical on binding to RuvC with unstacked arms; it has a different conformation from HJ DNA in complex with RuvA. In the full resolvosome a probable DNA-RuvA(4)-RuvB(12)-RuvC(2) complex forms which resolves the HJ.</text>
</comment>
<feature type="active site" evidence="12">
    <location>
        <position position="159"/>
    </location>
</feature>
<keyword evidence="4 12" id="KW-0479">Metal-binding</keyword>
<gene>
    <name evidence="12 14" type="primary">ruvC</name>
    <name evidence="14" type="ORF">ACFO3Q_06305</name>
</gene>
<dbReference type="Proteomes" id="UP001595892">
    <property type="component" value="Unassembled WGS sequence"/>
</dbReference>
<evidence type="ECO:0000313" key="14">
    <source>
        <dbReference type="EMBL" id="MFC4727781.1"/>
    </source>
</evidence>
<keyword evidence="10 12" id="KW-0233">DNA recombination</keyword>
<keyword evidence="3 12" id="KW-0540">Nuclease</keyword>
<dbReference type="Pfam" id="PF02075">
    <property type="entry name" value="RuvC"/>
    <property type="match status" value="1"/>
</dbReference>
<evidence type="ECO:0000256" key="9">
    <source>
        <dbReference type="ARBA" id="ARBA00023125"/>
    </source>
</evidence>
<evidence type="ECO:0000256" key="10">
    <source>
        <dbReference type="ARBA" id="ARBA00023172"/>
    </source>
</evidence>
<evidence type="ECO:0000256" key="1">
    <source>
        <dbReference type="ARBA" id="ARBA00009518"/>
    </source>
</evidence>
<dbReference type="InterPro" id="IPR002176">
    <property type="entry name" value="X-over_junc_endoDNase_RuvC"/>
</dbReference>
<dbReference type="NCBIfam" id="TIGR00228">
    <property type="entry name" value="ruvC"/>
    <property type="match status" value="1"/>
</dbReference>
<accession>A0ABV9NKQ9</accession>
<dbReference type="EMBL" id="JBHSGG010000017">
    <property type="protein sequence ID" value="MFC4727781.1"/>
    <property type="molecule type" value="Genomic_DNA"/>
</dbReference>
<dbReference type="PANTHER" id="PTHR30194">
    <property type="entry name" value="CROSSOVER JUNCTION ENDODEOXYRIBONUCLEASE RUVC"/>
    <property type="match status" value="1"/>
</dbReference>
<keyword evidence="5 12" id="KW-0255">Endonuclease</keyword>
<dbReference type="CDD" id="cd16962">
    <property type="entry name" value="RuvC"/>
    <property type="match status" value="1"/>
</dbReference>
<organism evidence="14 15">
    <name type="scientific">Coralloluteibacterium thermophilum</name>
    <dbReference type="NCBI Taxonomy" id="2707049"/>
    <lineage>
        <taxon>Bacteria</taxon>
        <taxon>Pseudomonadati</taxon>
        <taxon>Pseudomonadota</taxon>
        <taxon>Gammaproteobacteria</taxon>
        <taxon>Lysobacterales</taxon>
        <taxon>Lysobacteraceae</taxon>
        <taxon>Coralloluteibacterium</taxon>
    </lineage>
</organism>
<dbReference type="PROSITE" id="PS01321">
    <property type="entry name" value="RUVC"/>
    <property type="match status" value="1"/>
</dbReference>
<keyword evidence="8 12" id="KW-0460">Magnesium</keyword>
<keyword evidence="6 12" id="KW-0227">DNA damage</keyword>
<dbReference type="Gene3D" id="3.30.420.10">
    <property type="entry name" value="Ribonuclease H-like superfamily/Ribonuclease H"/>
    <property type="match status" value="1"/>
</dbReference>
<name>A0ABV9NKQ9_9GAMM</name>
<comment type="similarity">
    <text evidence="1 12">Belongs to the RuvC family.</text>
</comment>
<feature type="binding site" evidence="12">
    <location>
        <position position="26"/>
    </location>
    <ligand>
        <name>Mg(2+)</name>
        <dbReference type="ChEBI" id="CHEBI:18420"/>
        <label>1</label>
    </ligand>
</feature>
<evidence type="ECO:0000256" key="8">
    <source>
        <dbReference type="ARBA" id="ARBA00022842"/>
    </source>
</evidence>
<comment type="function">
    <text evidence="12">The RuvA-RuvB-RuvC complex processes Holliday junction (HJ) DNA during genetic recombination and DNA repair. Endonuclease that resolves HJ intermediates. Cleaves cruciform DNA by making single-stranded nicks across the HJ at symmetrical positions within the homologous arms, yielding a 5'-phosphate and a 3'-hydroxyl group; requires a central core of homology in the junction. The consensus cleavage sequence is 5'-(A/T)TT(C/G)-3'. Cleavage occurs on the 3'-side of the TT dinucleotide at the point of strand exchange. HJ branch migration catalyzed by RuvA-RuvB allows RuvC to scan DNA until it finds its consensus sequence, where it cleaves and resolves the cruciform DNA.</text>
</comment>